<dbReference type="Proteomes" id="UP000599024">
    <property type="component" value="Unassembled WGS sequence"/>
</dbReference>
<organism evidence="6 7">
    <name type="scientific">Candidatus Desulfatifera sulfidica</name>
    <dbReference type="NCBI Taxonomy" id="2841691"/>
    <lineage>
        <taxon>Bacteria</taxon>
        <taxon>Pseudomonadati</taxon>
        <taxon>Thermodesulfobacteriota</taxon>
        <taxon>Desulfobulbia</taxon>
        <taxon>Desulfobulbales</taxon>
        <taxon>Desulfobulbaceae</taxon>
        <taxon>Candidatus Desulfatifera</taxon>
    </lineage>
</organism>
<dbReference type="GO" id="GO:0051536">
    <property type="term" value="F:iron-sulfur cluster binding"/>
    <property type="evidence" value="ECO:0007669"/>
    <property type="project" value="UniProtKB-KW"/>
</dbReference>
<keyword evidence="3" id="KW-0408">Iron</keyword>
<dbReference type="EMBL" id="JACNLK010000005">
    <property type="protein sequence ID" value="MBC8207590.1"/>
    <property type="molecule type" value="Genomic_DNA"/>
</dbReference>
<evidence type="ECO:0000256" key="2">
    <source>
        <dbReference type="ARBA" id="ARBA00023002"/>
    </source>
</evidence>
<comment type="caution">
    <text evidence="6">The sequence shown here is derived from an EMBL/GenBank/DDBJ whole genome shotgun (WGS) entry which is preliminary data.</text>
</comment>
<protein>
    <submittedName>
        <fullName evidence="6">Hydrogenase iron-sulfur subunit</fullName>
    </submittedName>
</protein>
<evidence type="ECO:0000256" key="4">
    <source>
        <dbReference type="ARBA" id="ARBA00023014"/>
    </source>
</evidence>
<sequence>MSFEPKITLFSCHYTSQQSCAEDGKELQQLGFPASVSMIRVPCTGKVQVTSLLKAFEDGADGVYVVGCPLDGCHNVKGSVRAARRVGAVQKALAELDVESDRIAMYHLPRGLQPEFVAAGVEMDKKIRDLGPSPFNKI</sequence>
<evidence type="ECO:0000256" key="3">
    <source>
        <dbReference type="ARBA" id="ARBA00023004"/>
    </source>
</evidence>
<proteinExistence type="predicted"/>
<name>A0A8J6NA05_9BACT</name>
<evidence type="ECO:0000313" key="7">
    <source>
        <dbReference type="Proteomes" id="UP000599024"/>
    </source>
</evidence>
<keyword evidence="2" id="KW-0560">Oxidoreductase</keyword>
<dbReference type="Pfam" id="PF02662">
    <property type="entry name" value="FlpD"/>
    <property type="match status" value="1"/>
</dbReference>
<reference evidence="6 7" key="1">
    <citation type="submission" date="2020-08" db="EMBL/GenBank/DDBJ databases">
        <title>Bridging the membrane lipid divide: bacteria of the FCB group superphylum have the potential to synthesize archaeal ether lipids.</title>
        <authorList>
            <person name="Villanueva L."/>
            <person name="Von Meijenfeldt F.A.B."/>
            <person name="Westbye A.B."/>
            <person name="Yadav S."/>
            <person name="Hopmans E.C."/>
            <person name="Dutilh B.E."/>
            <person name="Sinninghe Damste J.S."/>
        </authorList>
    </citation>
    <scope>NUCLEOTIDE SEQUENCE [LARGE SCALE GENOMIC DNA]</scope>
    <source>
        <strain evidence="6">NIOZ-UU81</strain>
    </source>
</reference>
<dbReference type="GO" id="GO:0046872">
    <property type="term" value="F:metal ion binding"/>
    <property type="evidence" value="ECO:0007669"/>
    <property type="project" value="UniProtKB-KW"/>
</dbReference>
<keyword evidence="4" id="KW-0411">Iron-sulfur</keyword>
<accession>A0A8J6NA05</accession>
<dbReference type="InterPro" id="IPR003813">
    <property type="entry name" value="MvhD/FlpD"/>
</dbReference>
<evidence type="ECO:0000259" key="5">
    <source>
        <dbReference type="Pfam" id="PF02662"/>
    </source>
</evidence>
<gene>
    <name evidence="6" type="ORF">H8E79_00250</name>
</gene>
<dbReference type="GO" id="GO:0016491">
    <property type="term" value="F:oxidoreductase activity"/>
    <property type="evidence" value="ECO:0007669"/>
    <property type="project" value="UniProtKB-KW"/>
</dbReference>
<feature type="domain" description="F420-non-reducing hydrogenase iron-sulfur subunit D" evidence="5">
    <location>
        <begin position="7"/>
        <end position="131"/>
    </location>
</feature>
<keyword evidence="1" id="KW-0479">Metal-binding</keyword>
<evidence type="ECO:0000313" key="6">
    <source>
        <dbReference type="EMBL" id="MBC8207590.1"/>
    </source>
</evidence>
<dbReference type="AlphaFoldDB" id="A0A8J6NA05"/>
<evidence type="ECO:0000256" key="1">
    <source>
        <dbReference type="ARBA" id="ARBA00022723"/>
    </source>
</evidence>